<feature type="domain" description="C3H1-type" evidence="6">
    <location>
        <begin position="67"/>
        <end position="94"/>
    </location>
</feature>
<dbReference type="InParanoid" id="A0A2N3NIQ9"/>
<comment type="caution">
    <text evidence="7">The sequence shown here is derived from an EMBL/GenBank/DDBJ whole genome shotgun (WGS) entry which is preliminary data.</text>
</comment>
<dbReference type="InterPro" id="IPR036855">
    <property type="entry name" value="Znf_CCCH_sf"/>
</dbReference>
<dbReference type="VEuPathDB" id="FungiDB:jhhlp_001639"/>
<keyword evidence="1 4" id="KW-0479">Metal-binding</keyword>
<dbReference type="InterPro" id="IPR000571">
    <property type="entry name" value="Znf_CCCH"/>
</dbReference>
<evidence type="ECO:0000313" key="7">
    <source>
        <dbReference type="EMBL" id="PKS12339.1"/>
    </source>
</evidence>
<dbReference type="OrthoDB" id="411372at2759"/>
<evidence type="ECO:0000313" key="8">
    <source>
        <dbReference type="Proteomes" id="UP000233524"/>
    </source>
</evidence>
<feature type="region of interest" description="Disordered" evidence="5">
    <location>
        <begin position="411"/>
        <end position="446"/>
    </location>
</feature>
<dbReference type="SUPFAM" id="SSF90229">
    <property type="entry name" value="CCCH zinc finger"/>
    <property type="match status" value="1"/>
</dbReference>
<protein>
    <recommendedName>
        <fullName evidence="6">C3H1-type domain-containing protein</fullName>
    </recommendedName>
</protein>
<feature type="compositionally biased region" description="Basic residues" evidence="5">
    <location>
        <begin position="304"/>
        <end position="313"/>
    </location>
</feature>
<dbReference type="PROSITE" id="PS50103">
    <property type="entry name" value="ZF_C3H1"/>
    <property type="match status" value="2"/>
</dbReference>
<evidence type="ECO:0000259" key="6">
    <source>
        <dbReference type="PROSITE" id="PS50103"/>
    </source>
</evidence>
<feature type="zinc finger region" description="C3H1-type" evidence="4">
    <location>
        <begin position="67"/>
        <end position="94"/>
    </location>
</feature>
<dbReference type="PANTHER" id="PTHR11224">
    <property type="entry name" value="MAKORIN-RELATED"/>
    <property type="match status" value="1"/>
</dbReference>
<dbReference type="GO" id="GO:0061630">
    <property type="term" value="F:ubiquitin protein ligase activity"/>
    <property type="evidence" value="ECO:0007669"/>
    <property type="project" value="InterPro"/>
</dbReference>
<name>A0A2N3NIQ9_9PEZI</name>
<dbReference type="Gene3D" id="4.10.1000.10">
    <property type="entry name" value="Zinc finger, CCCH-type"/>
    <property type="match status" value="1"/>
</dbReference>
<dbReference type="PANTHER" id="PTHR11224:SF10">
    <property type="entry name" value="IP09428P-RELATED"/>
    <property type="match status" value="1"/>
</dbReference>
<evidence type="ECO:0000256" key="5">
    <source>
        <dbReference type="SAM" id="MobiDB-lite"/>
    </source>
</evidence>
<dbReference type="InterPro" id="IPR045072">
    <property type="entry name" value="MKRN-like"/>
</dbReference>
<feature type="compositionally biased region" description="Basic and acidic residues" evidence="5">
    <location>
        <begin position="548"/>
        <end position="557"/>
    </location>
</feature>
<dbReference type="GO" id="GO:0008270">
    <property type="term" value="F:zinc ion binding"/>
    <property type="evidence" value="ECO:0007669"/>
    <property type="project" value="UniProtKB-KW"/>
</dbReference>
<dbReference type="Proteomes" id="UP000233524">
    <property type="component" value="Unassembled WGS sequence"/>
</dbReference>
<organism evidence="7 8">
    <name type="scientific">Lomentospora prolificans</name>
    <dbReference type="NCBI Taxonomy" id="41688"/>
    <lineage>
        <taxon>Eukaryota</taxon>
        <taxon>Fungi</taxon>
        <taxon>Dikarya</taxon>
        <taxon>Ascomycota</taxon>
        <taxon>Pezizomycotina</taxon>
        <taxon>Sordariomycetes</taxon>
        <taxon>Hypocreomycetidae</taxon>
        <taxon>Microascales</taxon>
        <taxon>Microascaceae</taxon>
        <taxon>Lomentospora</taxon>
    </lineage>
</organism>
<evidence type="ECO:0000256" key="3">
    <source>
        <dbReference type="ARBA" id="ARBA00022833"/>
    </source>
</evidence>
<gene>
    <name evidence="7" type="ORF">jhhlp_001639</name>
</gene>
<accession>A0A2N3NIQ9</accession>
<evidence type="ECO:0000256" key="4">
    <source>
        <dbReference type="PROSITE-ProRule" id="PRU00723"/>
    </source>
</evidence>
<dbReference type="EMBL" id="NLAX01000004">
    <property type="protein sequence ID" value="PKS12339.1"/>
    <property type="molecule type" value="Genomic_DNA"/>
</dbReference>
<feature type="compositionally biased region" description="Basic and acidic residues" evidence="5">
    <location>
        <begin position="482"/>
        <end position="493"/>
    </location>
</feature>
<evidence type="ECO:0000256" key="2">
    <source>
        <dbReference type="ARBA" id="ARBA00022771"/>
    </source>
</evidence>
<reference evidence="7 8" key="1">
    <citation type="journal article" date="2017" name="G3 (Bethesda)">
        <title>First Draft Genome Sequence of the Pathogenic Fungus Lomentospora prolificans (Formerly Scedosporium prolificans).</title>
        <authorList>
            <person name="Luo R."/>
            <person name="Zimin A."/>
            <person name="Workman R."/>
            <person name="Fan Y."/>
            <person name="Pertea G."/>
            <person name="Grossman N."/>
            <person name="Wear M.P."/>
            <person name="Jia B."/>
            <person name="Miller H."/>
            <person name="Casadevall A."/>
            <person name="Timp W."/>
            <person name="Zhang S.X."/>
            <person name="Salzberg S.L."/>
        </authorList>
    </citation>
    <scope>NUCLEOTIDE SEQUENCE [LARGE SCALE GENOMIC DNA]</scope>
    <source>
        <strain evidence="7 8">JHH-5317</strain>
    </source>
</reference>
<proteinExistence type="predicted"/>
<dbReference type="AlphaFoldDB" id="A0A2N3NIQ9"/>
<keyword evidence="3 4" id="KW-0862">Zinc</keyword>
<dbReference type="Pfam" id="PF00642">
    <property type="entry name" value="zf-CCCH"/>
    <property type="match status" value="2"/>
</dbReference>
<keyword evidence="8" id="KW-1185">Reference proteome</keyword>
<feature type="zinc finger region" description="C3H1-type" evidence="4">
    <location>
        <begin position="39"/>
        <end position="66"/>
    </location>
</feature>
<feature type="domain" description="C3H1-type" evidence="6">
    <location>
        <begin position="39"/>
        <end position="66"/>
    </location>
</feature>
<dbReference type="SMART" id="SM00356">
    <property type="entry name" value="ZnF_C3H1"/>
    <property type="match status" value="2"/>
</dbReference>
<keyword evidence="2 4" id="KW-0863">Zinc-finger</keyword>
<evidence type="ECO:0000256" key="1">
    <source>
        <dbReference type="ARBA" id="ARBA00022723"/>
    </source>
</evidence>
<feature type="region of interest" description="Disordered" evidence="5">
    <location>
        <begin position="1"/>
        <end position="39"/>
    </location>
</feature>
<sequence length="563" mass="60380">MPGSNLPEYRHARSGSLNIPNGAAAPSAPRFDGPRSPPNTSHVPCKFFRQGACQAGNACPFSHDLSTAAENICKYFAKGNCKFGPKCANIHVLPDGRRINYGKHGVTIGPAPLAGSPARPTTATQNNFHPSTSAITNGLYRADNIPPYTPTYASFQSGTDEMHHHLGRQPSLENGLPTIDTPGYSGSAFGSPRDDDASRFGLALSPVNAKGLSVLDAPLPASFDSNGISNAARYPAGPWPSSVPSKFGLESPSPSLNAAKDARTSEALKLLHTSAFGSNEHLSPNIPPSSSPSAGLTDEPFGKRTMHSSRYTKPRVLSSSLPKAATVDRDWEAEFAFLEEDYVPQNLQDLLTPAEKARRGSLRAVDAERPEGITKYGSPIGAASPSRWGPLFQRQKEEEFEGSRSLKASAFGHVGSPLRNSSLADEVDARQNGNRLSGSRSGGDGMSALTQQLQRTRMNDDPVNPMLHPNSAAGRSTSSMVPRERDRTFERHVSTGSIGSALGRMTTPIDEEESAFLFRMEEEDEQQPSRSRRNQPSIGWSLAGSSKVDSKDHREPSEPVGGR</sequence>
<feature type="region of interest" description="Disordered" evidence="5">
    <location>
        <begin position="278"/>
        <end position="319"/>
    </location>
</feature>
<feature type="region of interest" description="Disordered" evidence="5">
    <location>
        <begin position="459"/>
        <end position="563"/>
    </location>
</feature>
<dbReference type="GO" id="GO:0000209">
    <property type="term" value="P:protein polyubiquitination"/>
    <property type="evidence" value="ECO:0007669"/>
    <property type="project" value="InterPro"/>
</dbReference>
<dbReference type="STRING" id="41688.A0A2N3NIQ9"/>